<keyword evidence="3" id="KW-1185">Reference proteome</keyword>
<dbReference type="AlphaFoldDB" id="K8Z7K1"/>
<comment type="caution">
    <text evidence="2">The sequence shown here is derived from an EMBL/GenBank/DDBJ whole genome shotgun (WGS) entry which is preliminary data.</text>
</comment>
<sequence>MKKGDASTEDADKAIQAIEDAINELGAPATTISLEQLREAIHEAERLYRATENAAVTGRDELGKEIKAAKDLLASAKDGKVTNKQVTDEIKKLEDAMNNVKFDKKDLLDEVAAVQKLASNVYMTKDGEEKFVKAMTAIMNLDANSDNYGKFLEAKSVLADAKAGLEKQPNKADGEALNKAMNRVKELAKLPNQGKDLYGTPALKEAYNKANQLMTEMKKVTDKENKATVKISKAEVEKATQDLNLAFDNLGLNEDALNTFIKAAKDLESKDDKFTNNVEFKKAVVDLEVAAKDTHFENYGKIVDAARKVYDMMIQDLQTVYNGVLPWNNNQAEVNPEVNVISPKLGVKAIKEDTAATPGTTLSQKEFVSDIVSKAGHVADYYTKDSYDKFATALTVAQTILADAKTKDKVSSSASVSAQAGVQVNNAMKELVDAQEGLRFNKDKLIEFSNNGHAAVQKWQIEAKKAVSQKQKSGATATVSTVEQVEANGKAANQGFWALGYQQNGKWMGHKDESGKTFLEGLTDEQLKPNKENAEKLAQMMYNAENDYYTYAYTVAPQLKK</sequence>
<evidence type="ECO:0000313" key="2">
    <source>
        <dbReference type="EMBL" id="EKU26974.1"/>
    </source>
</evidence>
<organism evidence="2 3">
    <name type="scientific">Catellicoccus marimammalium M35/04/3</name>
    <dbReference type="NCBI Taxonomy" id="1234409"/>
    <lineage>
        <taxon>Bacteria</taxon>
        <taxon>Bacillati</taxon>
        <taxon>Bacillota</taxon>
        <taxon>Bacilli</taxon>
        <taxon>Lactobacillales</taxon>
        <taxon>Enterococcaceae</taxon>
        <taxon>Catellicoccus</taxon>
    </lineage>
</organism>
<feature type="coiled-coil region" evidence="1">
    <location>
        <begin position="83"/>
        <end position="110"/>
    </location>
</feature>
<gene>
    <name evidence="2" type="ORF">C683_0970</name>
</gene>
<keyword evidence="1" id="KW-0175">Coiled coil</keyword>
<evidence type="ECO:0000313" key="3">
    <source>
        <dbReference type="Proteomes" id="UP000016057"/>
    </source>
</evidence>
<accession>K8Z7K1</accession>
<protein>
    <submittedName>
        <fullName evidence="2">Massive surface protein MspF</fullName>
    </submittedName>
</protein>
<reference evidence="2 3" key="1">
    <citation type="journal article" date="2013" name="Genome Announc.">
        <title>Draft Genome Sequence of Catellicoccus marimammalium, a Novel Species Commonly Found in Gull Feces.</title>
        <authorList>
            <person name="Weigand M.R."/>
            <person name="Ryu H."/>
            <person name="Bozcek L."/>
            <person name="Konstantinidis K.T."/>
            <person name="Santo Domingo J.W."/>
        </authorList>
    </citation>
    <scope>NUCLEOTIDE SEQUENCE [LARGE SCALE GENOMIC DNA]</scope>
    <source>
        <strain evidence="2 3">M35/04/3</strain>
    </source>
</reference>
<proteinExistence type="predicted"/>
<name>K8Z7K1_9ENTE</name>
<dbReference type="Proteomes" id="UP000016057">
    <property type="component" value="Unassembled WGS sequence"/>
</dbReference>
<evidence type="ECO:0000256" key="1">
    <source>
        <dbReference type="SAM" id="Coils"/>
    </source>
</evidence>
<dbReference type="EMBL" id="AMYT01000021">
    <property type="protein sequence ID" value="EKU26974.1"/>
    <property type="molecule type" value="Genomic_DNA"/>
</dbReference>